<dbReference type="AlphaFoldDB" id="A0A0B3RYM8"/>
<keyword evidence="3" id="KW-1185">Reference proteome</keyword>
<comment type="caution">
    <text evidence="2">The sequence shown here is derived from an EMBL/GenBank/DDBJ whole genome shotgun (WGS) entry which is preliminary data.</text>
</comment>
<accession>A0A0B3RYM8</accession>
<keyword evidence="1" id="KW-0732">Signal</keyword>
<dbReference type="Proteomes" id="UP000030960">
    <property type="component" value="Unassembled WGS sequence"/>
</dbReference>
<feature type="signal peptide" evidence="1">
    <location>
        <begin position="1"/>
        <end position="18"/>
    </location>
</feature>
<evidence type="ECO:0000313" key="3">
    <source>
        <dbReference type="Proteomes" id="UP000030960"/>
    </source>
</evidence>
<proteinExistence type="predicted"/>
<protein>
    <submittedName>
        <fullName evidence="2">Uncharacterized protein</fullName>
    </submittedName>
</protein>
<evidence type="ECO:0000313" key="2">
    <source>
        <dbReference type="EMBL" id="KHQ53202.1"/>
    </source>
</evidence>
<feature type="chain" id="PRO_5002082802" evidence="1">
    <location>
        <begin position="19"/>
        <end position="177"/>
    </location>
</feature>
<dbReference type="RefSeq" id="WP_139022587.1">
    <property type="nucleotide sequence ID" value="NZ_JSUQ01000008.1"/>
</dbReference>
<dbReference type="OrthoDB" id="7860723at2"/>
<reference evidence="2 3" key="1">
    <citation type="submission" date="2014-10" db="EMBL/GenBank/DDBJ databases">
        <title>Genome sequence of Ponticoccus sp. strain UMTAT08 isolated from clonal culture of toxic dinoflagellate Alexandrium tamiyavanichii.</title>
        <authorList>
            <person name="Gan H.Y."/>
            <person name="Muhd D.-D."/>
            <person name="Mohd Noor M.E."/>
            <person name="Yeong Y.S."/>
            <person name="Usup G."/>
        </authorList>
    </citation>
    <scope>NUCLEOTIDE SEQUENCE [LARGE SCALE GENOMIC DNA]</scope>
    <source>
        <strain evidence="2 3">UMTAT08</strain>
    </source>
</reference>
<organism evidence="2 3">
    <name type="scientific">Mameliella alba</name>
    <dbReference type="NCBI Taxonomy" id="561184"/>
    <lineage>
        <taxon>Bacteria</taxon>
        <taxon>Pseudomonadati</taxon>
        <taxon>Pseudomonadota</taxon>
        <taxon>Alphaproteobacteria</taxon>
        <taxon>Rhodobacterales</taxon>
        <taxon>Roseobacteraceae</taxon>
        <taxon>Mameliella</taxon>
    </lineage>
</organism>
<name>A0A0B3RYM8_9RHOB</name>
<sequence length="177" mass="18942">MMRGLVLGLVWLAGAAVAEPVTYAFEWTGGGGYSVKGALQYDSAAISGPFVLAQDLSCFVIEGSKEGEPVGRWALTMLNEETSWRLHFDPASASFLVDGEGIWMPQAWNMNGEGNDCGKDGFGFNIGNAAQDICVDNRLIFESQVAPGEPFPAIRVEGFDFPGDACNAPPMLSLLTR</sequence>
<dbReference type="EMBL" id="JSUQ01000008">
    <property type="protein sequence ID" value="KHQ53202.1"/>
    <property type="molecule type" value="Genomic_DNA"/>
</dbReference>
<evidence type="ECO:0000256" key="1">
    <source>
        <dbReference type="SAM" id="SignalP"/>
    </source>
</evidence>
<gene>
    <name evidence="2" type="ORF">OA50_02229</name>
</gene>